<gene>
    <name evidence="2" type="ORF">Vbra_5692</name>
</gene>
<dbReference type="AlphaFoldDB" id="A0A0G4F460"/>
<organism evidence="2 3">
    <name type="scientific">Vitrella brassicaformis (strain CCMP3155)</name>
    <dbReference type="NCBI Taxonomy" id="1169540"/>
    <lineage>
        <taxon>Eukaryota</taxon>
        <taxon>Sar</taxon>
        <taxon>Alveolata</taxon>
        <taxon>Colpodellida</taxon>
        <taxon>Vitrellaceae</taxon>
        <taxon>Vitrella</taxon>
    </lineage>
</organism>
<dbReference type="Proteomes" id="UP000041254">
    <property type="component" value="Unassembled WGS sequence"/>
</dbReference>
<proteinExistence type="predicted"/>
<feature type="compositionally biased region" description="Basic and acidic residues" evidence="1">
    <location>
        <begin position="172"/>
        <end position="181"/>
    </location>
</feature>
<evidence type="ECO:0000256" key="1">
    <source>
        <dbReference type="SAM" id="MobiDB-lite"/>
    </source>
</evidence>
<dbReference type="VEuPathDB" id="CryptoDB:Vbra_5692"/>
<keyword evidence="3" id="KW-1185">Reference proteome</keyword>
<evidence type="ECO:0000313" key="2">
    <source>
        <dbReference type="EMBL" id="CEM06511.1"/>
    </source>
</evidence>
<evidence type="ECO:0000313" key="3">
    <source>
        <dbReference type="Proteomes" id="UP000041254"/>
    </source>
</evidence>
<sequence>MAGEDSGAGYQGVRAYLTSRHIPVISARSHAEATGRGDLHPGKWKRGCFATLFQALRQKGVCKVKMLEGPSERQLMMEHEELGHHLDTLAKEPWENFTMSDQTRFWPRDSDYLEKRPIPHCSPTANAADVLRRVSLWSSPSLAKDAAVSRTLPAPHTRPTGNSPPPVATLKHTHDQDDLTGRKRPLSGASVRRDTAKQPPVKKSRTALLTLEAMQGLRSYLLHWQGQIFGYRRLSFPKRRLNARARRVGRARRAA</sequence>
<protein>
    <submittedName>
        <fullName evidence="2">Uncharacterized protein</fullName>
    </submittedName>
</protein>
<feature type="region of interest" description="Disordered" evidence="1">
    <location>
        <begin position="147"/>
        <end position="203"/>
    </location>
</feature>
<dbReference type="EMBL" id="CDMY01000366">
    <property type="protein sequence ID" value="CEM06511.1"/>
    <property type="molecule type" value="Genomic_DNA"/>
</dbReference>
<name>A0A0G4F460_VITBC</name>
<reference evidence="2 3" key="1">
    <citation type="submission" date="2014-11" db="EMBL/GenBank/DDBJ databases">
        <authorList>
            <person name="Zhu J."/>
            <person name="Qi W."/>
            <person name="Song R."/>
        </authorList>
    </citation>
    <scope>NUCLEOTIDE SEQUENCE [LARGE SCALE GENOMIC DNA]</scope>
</reference>
<accession>A0A0G4F460</accession>
<dbReference type="InParanoid" id="A0A0G4F460"/>